<evidence type="ECO:0000313" key="1">
    <source>
        <dbReference type="EMBL" id="CAJ2656373.1"/>
    </source>
</evidence>
<name>A0ACB0KKL8_TRIPR</name>
<reference evidence="1" key="1">
    <citation type="submission" date="2023-10" db="EMBL/GenBank/DDBJ databases">
        <authorList>
            <person name="Rodriguez Cubillos JULIANA M."/>
            <person name="De Vega J."/>
        </authorList>
    </citation>
    <scope>NUCLEOTIDE SEQUENCE</scope>
</reference>
<gene>
    <name evidence="1" type="ORF">MILVUS5_LOCUS23132</name>
</gene>
<sequence>MVSKQFLAIINCLVFSFGICDQTLPFIPRLFQRFPNLTSLDLTLFSKDGDIDELLYQISTFPLNLKTLKLSNQFTIPAYGLRALSKKITTLTSLTCSNIVSLDNDDLVRISNCFPFLEELDISSTSVETKLVEIDNIDVGLETMLTSLPKLRKVNIGGHYNIDYDSLLLHLCKNCEFLEEVVIFDCSLLTHNGIASAIRERPGLRSLSFTEFGGLGNSSHFINSLVSLKGLNCLNLSYSAVTDELLSSIAEEGLPLRRLVLSGCSRYTYAGIFKLLSKCQSIQYLDLQSAHFLKDSNFVELSLFLVDLVSIDISDCSRLTIVTLSALLRNCSKLNEVKMEGTGTTKYMGVENSSTLMNLVVNPQLKSLHLSDNKWLTEKHVHVFASILPNLQLLDLSWCCRISEKGIGLVLKRCSKIRQLSIVYSQRLEPLRMNFKVSTLEVLNLSRSKINDKSLNVISKSCFRLLQLDLSCCLNVTEKGVRQALENCTQLREINLTYCTKVAVDVVDSMLFIRPTLRKITPPPHFCCTESKRKLFSSLGCRLIC</sequence>
<protein>
    <submittedName>
        <fullName evidence="1">Uncharacterized protein</fullName>
    </submittedName>
</protein>
<accession>A0ACB0KKL8</accession>
<comment type="caution">
    <text evidence="1">The sequence shown here is derived from an EMBL/GenBank/DDBJ whole genome shotgun (WGS) entry which is preliminary data.</text>
</comment>
<dbReference type="Proteomes" id="UP001177021">
    <property type="component" value="Unassembled WGS sequence"/>
</dbReference>
<organism evidence="1 2">
    <name type="scientific">Trifolium pratense</name>
    <name type="common">Red clover</name>
    <dbReference type="NCBI Taxonomy" id="57577"/>
    <lineage>
        <taxon>Eukaryota</taxon>
        <taxon>Viridiplantae</taxon>
        <taxon>Streptophyta</taxon>
        <taxon>Embryophyta</taxon>
        <taxon>Tracheophyta</taxon>
        <taxon>Spermatophyta</taxon>
        <taxon>Magnoliopsida</taxon>
        <taxon>eudicotyledons</taxon>
        <taxon>Gunneridae</taxon>
        <taxon>Pentapetalae</taxon>
        <taxon>rosids</taxon>
        <taxon>fabids</taxon>
        <taxon>Fabales</taxon>
        <taxon>Fabaceae</taxon>
        <taxon>Papilionoideae</taxon>
        <taxon>50 kb inversion clade</taxon>
        <taxon>NPAAA clade</taxon>
        <taxon>Hologalegina</taxon>
        <taxon>IRL clade</taxon>
        <taxon>Trifolieae</taxon>
        <taxon>Trifolium</taxon>
    </lineage>
</organism>
<proteinExistence type="predicted"/>
<evidence type="ECO:0000313" key="2">
    <source>
        <dbReference type="Proteomes" id="UP001177021"/>
    </source>
</evidence>
<dbReference type="EMBL" id="CASHSV030000206">
    <property type="protein sequence ID" value="CAJ2656373.1"/>
    <property type="molecule type" value="Genomic_DNA"/>
</dbReference>
<keyword evidence="2" id="KW-1185">Reference proteome</keyword>